<accession>A0A7T3REF7</accession>
<dbReference type="InterPro" id="IPR006047">
    <property type="entry name" value="GH13_cat_dom"/>
</dbReference>
<dbReference type="InterPro" id="IPR031319">
    <property type="entry name" value="A-amylase_C"/>
</dbReference>
<dbReference type="Gene3D" id="2.60.40.1180">
    <property type="entry name" value="Golgi alpha-mannosidase II"/>
    <property type="match status" value="1"/>
</dbReference>
<keyword evidence="3" id="KW-0479">Metal-binding</keyword>
<evidence type="ECO:0000256" key="5">
    <source>
        <dbReference type="SAM" id="SignalP"/>
    </source>
</evidence>
<dbReference type="Gene3D" id="3.20.20.80">
    <property type="entry name" value="Glycosidases"/>
    <property type="match status" value="1"/>
</dbReference>
<feature type="chain" id="PRO_5032488706" evidence="5">
    <location>
        <begin position="20"/>
        <end position="787"/>
    </location>
</feature>
<evidence type="ECO:0000259" key="6">
    <source>
        <dbReference type="SMART" id="SM00632"/>
    </source>
</evidence>
<dbReference type="Gene3D" id="2.60.40.10">
    <property type="entry name" value="Immunoglobulins"/>
    <property type="match status" value="1"/>
</dbReference>
<dbReference type="GO" id="GO:0003824">
    <property type="term" value="F:catalytic activity"/>
    <property type="evidence" value="ECO:0007669"/>
    <property type="project" value="InterPro"/>
</dbReference>
<dbReference type="GO" id="GO:0046872">
    <property type="term" value="F:metal ion binding"/>
    <property type="evidence" value="ECO:0007669"/>
    <property type="project" value="UniProtKB-KW"/>
</dbReference>
<dbReference type="Pfam" id="PF16738">
    <property type="entry name" value="CBM26"/>
    <property type="match status" value="1"/>
</dbReference>
<dbReference type="PANTHER" id="PTHR10357:SF215">
    <property type="entry name" value="ALPHA-AMYLASE 1"/>
    <property type="match status" value="1"/>
</dbReference>
<dbReference type="AlphaFoldDB" id="A0A7T3REF7"/>
<evidence type="ECO:0000259" key="7">
    <source>
        <dbReference type="SMART" id="SM00642"/>
    </source>
</evidence>
<dbReference type="GO" id="GO:0005975">
    <property type="term" value="P:carbohydrate metabolic process"/>
    <property type="evidence" value="ECO:0007669"/>
    <property type="project" value="InterPro"/>
</dbReference>
<dbReference type="Proteomes" id="UP000595224">
    <property type="component" value="Chromosome"/>
</dbReference>
<dbReference type="InterPro" id="IPR013783">
    <property type="entry name" value="Ig-like_fold"/>
</dbReference>
<dbReference type="RefSeq" id="WP_198443068.1">
    <property type="nucleotide sequence ID" value="NZ_CBCSHE010000010.1"/>
</dbReference>
<evidence type="ECO:0000256" key="3">
    <source>
        <dbReference type="ARBA" id="ARBA00022723"/>
    </source>
</evidence>
<dbReference type="SUPFAM" id="SSF51445">
    <property type="entry name" value="(Trans)glycosidases"/>
    <property type="match status" value="1"/>
</dbReference>
<keyword evidence="4 5" id="KW-0732">Signal</keyword>
<dbReference type="InterPro" id="IPR017853">
    <property type="entry name" value="GH"/>
</dbReference>
<evidence type="ECO:0000256" key="2">
    <source>
        <dbReference type="ARBA" id="ARBA00008061"/>
    </source>
</evidence>
<feature type="domain" description="Glycosyl hydrolase family 13 catalytic" evidence="7">
    <location>
        <begin position="58"/>
        <end position="467"/>
    </location>
</feature>
<feature type="signal peptide" evidence="5">
    <location>
        <begin position="1"/>
        <end position="19"/>
    </location>
</feature>
<name>A0A7T3REF7_9SPIR</name>
<evidence type="ECO:0000313" key="8">
    <source>
        <dbReference type="EMBL" id="QQA01549.1"/>
    </source>
</evidence>
<reference evidence="8 9" key="1">
    <citation type="submission" date="2020-11" db="EMBL/GenBank/DDBJ databases">
        <title>Treponema Peruensis nv. sp., first commensal Treponema isolated from human feces.</title>
        <authorList>
            <person name="Belkhou C."/>
            <person name="Raes J."/>
        </authorList>
    </citation>
    <scope>NUCLEOTIDE SEQUENCE [LARGE SCALE GENOMIC DNA]</scope>
    <source>
        <strain evidence="8 9">RCC2812</strain>
    </source>
</reference>
<organism evidence="8 9">
    <name type="scientific">Treponema peruense</name>
    <dbReference type="NCBI Taxonomy" id="2787628"/>
    <lineage>
        <taxon>Bacteria</taxon>
        <taxon>Pseudomonadati</taxon>
        <taxon>Spirochaetota</taxon>
        <taxon>Spirochaetia</taxon>
        <taxon>Spirochaetales</taxon>
        <taxon>Treponemataceae</taxon>
        <taxon>Treponema</taxon>
    </lineage>
</organism>
<dbReference type="InterPro" id="IPR013780">
    <property type="entry name" value="Glyco_hydro_b"/>
</dbReference>
<comment type="similarity">
    <text evidence="2">Belongs to the glycosyl hydrolase 13 family.</text>
</comment>
<dbReference type="InterPro" id="IPR006048">
    <property type="entry name" value="A-amylase/branching_C"/>
</dbReference>
<dbReference type="PANTHER" id="PTHR10357">
    <property type="entry name" value="ALPHA-AMYLASE FAMILY MEMBER"/>
    <property type="match status" value="1"/>
</dbReference>
<sequence>MKTFKKLVLLCCASIFLFAGCSVIHNEKDGSLQNYNASVSRSVLEQSSDDYQKDVIYFLFVDRFSDGDSTNNAGLNPAQYDSTKTNWKKYWGGDLQGVNNKLDYLKNLGINSIWVTPLVEAIDTPTNAGDSPYHGYWGKNYFNIDEHWGTWNDFDNLVSKMHSSPYNMKLILDYAPNHSNPNDEAEYGSLYKTNYNTSGEIISTDKLTDYLTDTSGSWYHRLGGIGDTEWDDPYYCRYKNLFNLSDFNQDNSATYSYLADALEFWLNRGVDGVRLDAVKHMNTSFTTSLVSDMKTRTGRDIFFFGEWMDAGAWATGLNTEGQYFANNSGCSLLDFGYRSTIESVLKNSATMRTLAAYLSDRESYWSNPLKQVVFLDNHDMPRINTVLRNSAGMSESYAAARTDLGLAITMTIRGVPCIYYGTEQYTANFTTNSFGQVGSDPYNREMMPSFNTETRACNIIRSLSNLRQTNTALQKGSYTEKWVDDNIIAYERKNGSDVVVVVANKGSYRNQSISNLSLPDGVYTDVLGGDSVTVTGGTASFELSENEVVILATTSALNEMTVYFYNNSITNWSAVNCYYWNLNGHTSTPVAWPGNSMQSDSDGWYSFTIPNAANASLIFNNSGSSQTVDLSRTGNGWFVPSGFENGKITGTWYDTNPYSASSGTLNITFKAGSSSENVSFPGDANGWSLTENVISVGSGETKTLSVSNCINSSSIALGDDSSKLELKIVTNSSWDNQWSFGSWSKSENITLTDNNRQIAITCMPGDSVNLTIDVSALSLSAEVIASN</sequence>
<protein>
    <submittedName>
        <fullName evidence="8">Starch-binding protein</fullName>
    </submittedName>
</protein>
<proteinExistence type="inferred from homology"/>
<gene>
    <name evidence="8" type="ORF">IWA51_02735</name>
</gene>
<dbReference type="EMBL" id="CP064936">
    <property type="protein sequence ID" value="QQA01549.1"/>
    <property type="molecule type" value="Genomic_DNA"/>
</dbReference>
<dbReference type="Pfam" id="PF00128">
    <property type="entry name" value="Alpha-amylase"/>
    <property type="match status" value="1"/>
</dbReference>
<feature type="domain" description="Alpha-amylase C-terminal" evidence="6">
    <location>
        <begin position="479"/>
        <end position="556"/>
    </location>
</feature>
<dbReference type="SMART" id="SM00632">
    <property type="entry name" value="Aamy_C"/>
    <property type="match status" value="1"/>
</dbReference>
<dbReference type="SMART" id="SM00642">
    <property type="entry name" value="Aamy"/>
    <property type="match status" value="1"/>
</dbReference>
<dbReference type="InterPro" id="IPR031965">
    <property type="entry name" value="CBM26"/>
</dbReference>
<comment type="cofactor">
    <cofactor evidence="1">
        <name>Ca(2+)</name>
        <dbReference type="ChEBI" id="CHEBI:29108"/>
    </cofactor>
</comment>
<keyword evidence="9" id="KW-1185">Reference proteome</keyword>
<dbReference type="KEGG" id="tper:IWA51_02735"/>
<dbReference type="Pfam" id="PF02806">
    <property type="entry name" value="Alpha-amylase_C"/>
    <property type="match status" value="1"/>
</dbReference>
<dbReference type="PROSITE" id="PS51257">
    <property type="entry name" value="PROKAR_LIPOPROTEIN"/>
    <property type="match status" value="1"/>
</dbReference>
<evidence type="ECO:0000256" key="1">
    <source>
        <dbReference type="ARBA" id="ARBA00001913"/>
    </source>
</evidence>
<evidence type="ECO:0000256" key="4">
    <source>
        <dbReference type="ARBA" id="ARBA00022729"/>
    </source>
</evidence>
<evidence type="ECO:0000313" key="9">
    <source>
        <dbReference type="Proteomes" id="UP000595224"/>
    </source>
</evidence>
<dbReference type="SUPFAM" id="SSF51011">
    <property type="entry name" value="Glycosyl hydrolase domain"/>
    <property type="match status" value="1"/>
</dbReference>